<evidence type="ECO:0000313" key="1">
    <source>
        <dbReference type="EMBL" id="OAF63547.1"/>
    </source>
</evidence>
<comment type="caution">
    <text evidence="1">The sequence shown here is derived from an EMBL/GenBank/DDBJ whole genome shotgun (WGS) entry which is preliminary data.</text>
</comment>
<dbReference type="AlphaFoldDB" id="A0A177ANA6"/>
<dbReference type="EMBL" id="LWCA01003256">
    <property type="protein sequence ID" value="OAF63547.1"/>
    <property type="molecule type" value="Genomic_DNA"/>
</dbReference>
<gene>
    <name evidence="1" type="ORF">A3Q56_08743</name>
</gene>
<accession>A0A177ANA6</accession>
<organism evidence="1 2">
    <name type="scientific">Intoshia linei</name>
    <dbReference type="NCBI Taxonomy" id="1819745"/>
    <lineage>
        <taxon>Eukaryota</taxon>
        <taxon>Metazoa</taxon>
        <taxon>Spiralia</taxon>
        <taxon>Lophotrochozoa</taxon>
        <taxon>Mesozoa</taxon>
        <taxon>Orthonectida</taxon>
        <taxon>Rhopaluridae</taxon>
        <taxon>Intoshia</taxon>
    </lineage>
</organism>
<name>A0A177ANA6_9BILA</name>
<sequence length="73" mass="8786">MDELSSKPIWNSEDDITNSDYIRYTILIDELKSMISRKCLNSLSNIYSIENEFHEKLSKKKRQRKIFEYYSSV</sequence>
<keyword evidence="2" id="KW-1185">Reference proteome</keyword>
<dbReference type="Proteomes" id="UP000078046">
    <property type="component" value="Unassembled WGS sequence"/>
</dbReference>
<reference evidence="1 2" key="1">
    <citation type="submission" date="2016-04" db="EMBL/GenBank/DDBJ databases">
        <title>The genome of Intoshia linei affirms orthonectids as highly simplified spiralians.</title>
        <authorList>
            <person name="Mikhailov K.V."/>
            <person name="Slusarev G.S."/>
            <person name="Nikitin M.A."/>
            <person name="Logacheva M.D."/>
            <person name="Penin A."/>
            <person name="Aleoshin V."/>
            <person name="Panchin Y.V."/>
        </authorList>
    </citation>
    <scope>NUCLEOTIDE SEQUENCE [LARGE SCALE GENOMIC DNA]</scope>
    <source>
        <strain evidence="1">Intl2013</strain>
        <tissue evidence="1">Whole animal</tissue>
    </source>
</reference>
<proteinExistence type="predicted"/>
<evidence type="ECO:0000313" key="2">
    <source>
        <dbReference type="Proteomes" id="UP000078046"/>
    </source>
</evidence>
<protein>
    <submittedName>
        <fullName evidence="1">Uncharacterized protein</fullName>
    </submittedName>
</protein>